<comment type="caution">
    <text evidence="7">The sequence shown here is derived from an EMBL/GenBank/DDBJ whole genome shotgun (WGS) entry which is preliminary data.</text>
</comment>
<evidence type="ECO:0000256" key="3">
    <source>
        <dbReference type="ARBA" id="ARBA00023295"/>
    </source>
</evidence>
<reference evidence="7" key="2">
    <citation type="submission" date="2023-02" db="EMBL/GenBank/DDBJ databases">
        <authorList>
            <person name="Sun Q."/>
            <person name="Mori K."/>
        </authorList>
    </citation>
    <scope>NUCLEOTIDE SEQUENCE</scope>
    <source>
        <strain evidence="7">NBRC 112290</strain>
    </source>
</reference>
<name>A0AA37UNF8_9MICO</name>
<dbReference type="InterPro" id="IPR013189">
    <property type="entry name" value="Glyco_hydro_32_C"/>
</dbReference>
<evidence type="ECO:0000313" key="7">
    <source>
        <dbReference type="EMBL" id="GMA30323.1"/>
    </source>
</evidence>
<dbReference type="GO" id="GO:0005987">
    <property type="term" value="P:sucrose catabolic process"/>
    <property type="evidence" value="ECO:0007669"/>
    <property type="project" value="TreeGrafter"/>
</dbReference>
<evidence type="ECO:0000313" key="8">
    <source>
        <dbReference type="Proteomes" id="UP001157161"/>
    </source>
</evidence>
<feature type="domain" description="Glycosyl hydrolase family 32 C-terminal" evidence="6">
    <location>
        <begin position="322"/>
        <end position="447"/>
    </location>
</feature>
<dbReference type="InterPro" id="IPR001362">
    <property type="entry name" value="Glyco_hydro_32"/>
</dbReference>
<dbReference type="CDD" id="cd18622">
    <property type="entry name" value="GH32_Inu-like"/>
    <property type="match status" value="1"/>
</dbReference>
<accession>A0AA37UNF8</accession>
<keyword evidence="2 4" id="KW-0378">Hydrolase</keyword>
<comment type="similarity">
    <text evidence="1 4">Belongs to the glycosyl hydrolase 32 family.</text>
</comment>
<gene>
    <name evidence="7" type="ORF">GCM10025875_03150</name>
</gene>
<dbReference type="EMBL" id="BSUM01000001">
    <property type="protein sequence ID" value="GMA30323.1"/>
    <property type="molecule type" value="Genomic_DNA"/>
</dbReference>
<sequence>MNDPNGLIHHDGVWHLFFQHNAGGDEWGDICWGHATSPDLLTWTEHAVAIPAREDEMIFSGSVVHDAADDSGLGAGGEGPLLAFYTSAYRGHAVHGDDQAQSIAVSTDGGDTWSPYAGNPVHARGRTDYRDPKVFRFDGTAGAWWVMVAVDADASRLVVNVSDDLVHWRTTSTFTDDRVPGIWECPDLFALAVDGDPERVRWVLLLSTNGPDGGAQPVVIGDFDGETFAADPEVPVGLLDHGADLYAAASWNGVPGRRVLVGWMGQAFRAPTEGWQGAMSVPRELTLVGGPSGPRLASAVVAELAERERPSGELEIDVDIEVVLAPAGIRQRRIRATLAAGDAEVVDLAVHAGAHERTVLRWLVAEGVLELDRTRSGQIPDEALTRPTRAALPDPESRVLDLDVVLDAMSVEVLAAEGVVALSEIVLPGADSTQVRIAARGGRAHARVTVSDLVPD</sequence>
<dbReference type="GO" id="GO:0004575">
    <property type="term" value="F:sucrose alpha-glucosidase activity"/>
    <property type="evidence" value="ECO:0007669"/>
    <property type="project" value="TreeGrafter"/>
</dbReference>
<dbReference type="AlphaFoldDB" id="A0AA37UNF8"/>
<keyword evidence="8" id="KW-1185">Reference proteome</keyword>
<evidence type="ECO:0000259" key="5">
    <source>
        <dbReference type="Pfam" id="PF00251"/>
    </source>
</evidence>
<dbReference type="SUPFAM" id="SSF49899">
    <property type="entry name" value="Concanavalin A-like lectins/glucanases"/>
    <property type="match status" value="1"/>
</dbReference>
<dbReference type="SUPFAM" id="SSF75005">
    <property type="entry name" value="Arabinanase/levansucrase/invertase"/>
    <property type="match status" value="1"/>
</dbReference>
<dbReference type="InterPro" id="IPR013148">
    <property type="entry name" value="Glyco_hydro_32_N"/>
</dbReference>
<dbReference type="PANTHER" id="PTHR42800:SF1">
    <property type="entry name" value="EXOINULINASE INUD (AFU_ORTHOLOGUE AFUA_5G00480)"/>
    <property type="match status" value="1"/>
</dbReference>
<dbReference type="InterPro" id="IPR023296">
    <property type="entry name" value="Glyco_hydro_beta-prop_sf"/>
</dbReference>
<dbReference type="Gene3D" id="2.60.120.560">
    <property type="entry name" value="Exo-inulinase, domain 1"/>
    <property type="match status" value="1"/>
</dbReference>
<protein>
    <submittedName>
        <fullName evidence="7">Beta-fructosidase levanase/invertase</fullName>
    </submittedName>
</protein>
<dbReference type="GO" id="GO:0005737">
    <property type="term" value="C:cytoplasm"/>
    <property type="evidence" value="ECO:0007669"/>
    <property type="project" value="TreeGrafter"/>
</dbReference>
<dbReference type="Proteomes" id="UP001157161">
    <property type="component" value="Unassembled WGS sequence"/>
</dbReference>
<dbReference type="InterPro" id="IPR013320">
    <property type="entry name" value="ConA-like_dom_sf"/>
</dbReference>
<evidence type="ECO:0000256" key="2">
    <source>
        <dbReference type="ARBA" id="ARBA00022801"/>
    </source>
</evidence>
<dbReference type="Pfam" id="PF08244">
    <property type="entry name" value="Glyco_hydro_32C"/>
    <property type="match status" value="1"/>
</dbReference>
<proteinExistence type="inferred from homology"/>
<dbReference type="PANTHER" id="PTHR42800">
    <property type="entry name" value="EXOINULINASE INUD (AFU_ORTHOLOGUE AFUA_5G00480)"/>
    <property type="match status" value="1"/>
</dbReference>
<dbReference type="Gene3D" id="2.115.10.20">
    <property type="entry name" value="Glycosyl hydrolase domain, family 43"/>
    <property type="match status" value="1"/>
</dbReference>
<dbReference type="Pfam" id="PF00251">
    <property type="entry name" value="Glyco_hydro_32N"/>
    <property type="match status" value="1"/>
</dbReference>
<dbReference type="SMART" id="SM00640">
    <property type="entry name" value="Glyco_32"/>
    <property type="match status" value="1"/>
</dbReference>
<evidence type="ECO:0000256" key="4">
    <source>
        <dbReference type="RuleBase" id="RU362110"/>
    </source>
</evidence>
<evidence type="ECO:0000256" key="1">
    <source>
        <dbReference type="ARBA" id="ARBA00009902"/>
    </source>
</evidence>
<feature type="domain" description="Glycosyl hydrolase family 32 N-terminal" evidence="5">
    <location>
        <begin position="1"/>
        <end position="288"/>
    </location>
</feature>
<evidence type="ECO:0000259" key="6">
    <source>
        <dbReference type="Pfam" id="PF08244"/>
    </source>
</evidence>
<reference evidence="7" key="1">
    <citation type="journal article" date="2014" name="Int. J. Syst. Evol. Microbiol.">
        <title>Complete genome sequence of Corynebacterium casei LMG S-19264T (=DSM 44701T), isolated from a smear-ripened cheese.</title>
        <authorList>
            <consortium name="US DOE Joint Genome Institute (JGI-PGF)"/>
            <person name="Walter F."/>
            <person name="Albersmeier A."/>
            <person name="Kalinowski J."/>
            <person name="Ruckert C."/>
        </authorList>
    </citation>
    <scope>NUCLEOTIDE SEQUENCE</scope>
    <source>
        <strain evidence="7">NBRC 112290</strain>
    </source>
</reference>
<organism evidence="7 8">
    <name type="scientific">Litorihabitans aurantiacus</name>
    <dbReference type="NCBI Taxonomy" id="1930061"/>
    <lineage>
        <taxon>Bacteria</taxon>
        <taxon>Bacillati</taxon>
        <taxon>Actinomycetota</taxon>
        <taxon>Actinomycetes</taxon>
        <taxon>Micrococcales</taxon>
        <taxon>Beutenbergiaceae</taxon>
        <taxon>Litorihabitans</taxon>
    </lineage>
</organism>
<keyword evidence="3 4" id="KW-0326">Glycosidase</keyword>